<proteinExistence type="predicted"/>
<dbReference type="Gramene" id="BGIOSGA013245-TA">
    <property type="protein sequence ID" value="BGIOSGA013245-PA"/>
    <property type="gene ID" value="BGIOSGA013245"/>
</dbReference>
<accession>B8ANK8</accession>
<name>B8ANK8_ORYSI</name>
<evidence type="ECO:0000313" key="1">
    <source>
        <dbReference type="EMBL" id="EEC75858.1"/>
    </source>
</evidence>
<dbReference type="Proteomes" id="UP000007015">
    <property type="component" value="Chromosome 3"/>
</dbReference>
<keyword evidence="2" id="KW-1185">Reference proteome</keyword>
<gene>
    <name evidence="1" type="ORF">OsI_12865</name>
</gene>
<reference evidence="1 2" key="1">
    <citation type="journal article" date="2005" name="PLoS Biol.">
        <title>The genomes of Oryza sativa: a history of duplications.</title>
        <authorList>
            <person name="Yu J."/>
            <person name="Wang J."/>
            <person name="Lin W."/>
            <person name="Li S."/>
            <person name="Li H."/>
            <person name="Zhou J."/>
            <person name="Ni P."/>
            <person name="Dong W."/>
            <person name="Hu S."/>
            <person name="Zeng C."/>
            <person name="Zhang J."/>
            <person name="Zhang Y."/>
            <person name="Li R."/>
            <person name="Xu Z."/>
            <person name="Li S."/>
            <person name="Li X."/>
            <person name="Zheng H."/>
            <person name="Cong L."/>
            <person name="Lin L."/>
            <person name="Yin J."/>
            <person name="Geng J."/>
            <person name="Li G."/>
            <person name="Shi J."/>
            <person name="Liu J."/>
            <person name="Lv H."/>
            <person name="Li J."/>
            <person name="Wang J."/>
            <person name="Deng Y."/>
            <person name="Ran L."/>
            <person name="Shi X."/>
            <person name="Wang X."/>
            <person name="Wu Q."/>
            <person name="Li C."/>
            <person name="Ren X."/>
            <person name="Wang J."/>
            <person name="Wang X."/>
            <person name="Li D."/>
            <person name="Liu D."/>
            <person name="Zhang X."/>
            <person name="Ji Z."/>
            <person name="Zhao W."/>
            <person name="Sun Y."/>
            <person name="Zhang Z."/>
            <person name="Bao J."/>
            <person name="Han Y."/>
            <person name="Dong L."/>
            <person name="Ji J."/>
            <person name="Chen P."/>
            <person name="Wu S."/>
            <person name="Liu J."/>
            <person name="Xiao Y."/>
            <person name="Bu D."/>
            <person name="Tan J."/>
            <person name="Yang L."/>
            <person name="Ye C."/>
            <person name="Zhang J."/>
            <person name="Xu J."/>
            <person name="Zhou Y."/>
            <person name="Yu Y."/>
            <person name="Zhang B."/>
            <person name="Zhuang S."/>
            <person name="Wei H."/>
            <person name="Liu B."/>
            <person name="Lei M."/>
            <person name="Yu H."/>
            <person name="Li Y."/>
            <person name="Xu H."/>
            <person name="Wei S."/>
            <person name="He X."/>
            <person name="Fang L."/>
            <person name="Zhang Z."/>
            <person name="Zhang Y."/>
            <person name="Huang X."/>
            <person name="Su Z."/>
            <person name="Tong W."/>
            <person name="Li J."/>
            <person name="Tong Z."/>
            <person name="Li S."/>
            <person name="Ye J."/>
            <person name="Wang L."/>
            <person name="Fang L."/>
            <person name="Lei T."/>
            <person name="Chen C."/>
            <person name="Chen H."/>
            <person name="Xu Z."/>
            <person name="Li H."/>
            <person name="Huang H."/>
            <person name="Zhang F."/>
            <person name="Xu H."/>
            <person name="Li N."/>
            <person name="Zhao C."/>
            <person name="Li S."/>
            <person name="Dong L."/>
            <person name="Huang Y."/>
            <person name="Li L."/>
            <person name="Xi Y."/>
            <person name="Qi Q."/>
            <person name="Li W."/>
            <person name="Zhang B."/>
            <person name="Hu W."/>
            <person name="Zhang Y."/>
            <person name="Tian X."/>
            <person name="Jiao Y."/>
            <person name="Liang X."/>
            <person name="Jin J."/>
            <person name="Gao L."/>
            <person name="Zheng W."/>
            <person name="Hao B."/>
            <person name="Liu S."/>
            <person name="Wang W."/>
            <person name="Yuan L."/>
            <person name="Cao M."/>
            <person name="McDermott J."/>
            <person name="Samudrala R."/>
            <person name="Wang J."/>
            <person name="Wong G.K."/>
            <person name="Yang H."/>
        </authorList>
    </citation>
    <scope>NUCLEOTIDE SEQUENCE [LARGE SCALE GENOMIC DNA]</scope>
    <source>
        <strain evidence="2">cv. 93-11</strain>
    </source>
</reference>
<sequence>MATVHKKITITSRMLICSSIDPLAIERQHRRAFEAKAAAVGRARYPNVTHLCAYYHETDEKLLPYYRLRRQALASASPVSSPTLTRRRSRRSSAEWRARCVARARLYRWLGAGVHRIGVAVVTQKGNVFALGIMLLEAVTVARVDEERGSAESWRCRHNTSSRRSGCRRRSST</sequence>
<evidence type="ECO:0000313" key="2">
    <source>
        <dbReference type="Proteomes" id="UP000007015"/>
    </source>
</evidence>
<dbReference type="OMA" id="CAYYHET"/>
<organism evidence="1 2">
    <name type="scientific">Oryza sativa subsp. indica</name>
    <name type="common">Rice</name>
    <dbReference type="NCBI Taxonomy" id="39946"/>
    <lineage>
        <taxon>Eukaryota</taxon>
        <taxon>Viridiplantae</taxon>
        <taxon>Streptophyta</taxon>
        <taxon>Embryophyta</taxon>
        <taxon>Tracheophyta</taxon>
        <taxon>Spermatophyta</taxon>
        <taxon>Magnoliopsida</taxon>
        <taxon>Liliopsida</taxon>
        <taxon>Poales</taxon>
        <taxon>Poaceae</taxon>
        <taxon>BOP clade</taxon>
        <taxon>Oryzoideae</taxon>
        <taxon>Oryzeae</taxon>
        <taxon>Oryzinae</taxon>
        <taxon>Oryza</taxon>
        <taxon>Oryza sativa</taxon>
    </lineage>
</organism>
<dbReference type="HOGENOM" id="CLU_1663599_0_0_1"/>
<dbReference type="AlphaFoldDB" id="B8ANK8"/>
<protein>
    <submittedName>
        <fullName evidence="1">Uncharacterized protein</fullName>
    </submittedName>
</protein>
<dbReference type="EMBL" id="CM000128">
    <property type="protein sequence ID" value="EEC75858.1"/>
    <property type="molecule type" value="Genomic_DNA"/>
</dbReference>